<dbReference type="InterPro" id="IPR006119">
    <property type="entry name" value="Resolv_N"/>
</dbReference>
<dbReference type="Pfam" id="PF00239">
    <property type="entry name" value="Resolvase"/>
    <property type="match status" value="1"/>
</dbReference>
<evidence type="ECO:0000259" key="3">
    <source>
        <dbReference type="PROSITE" id="PS51737"/>
    </source>
</evidence>
<feature type="domain" description="Recombinase" evidence="3">
    <location>
        <begin position="163"/>
        <end position="295"/>
    </location>
</feature>
<dbReference type="InterPro" id="IPR025827">
    <property type="entry name" value="Zn_ribbon_recom_dom"/>
</dbReference>
<dbReference type="InterPro" id="IPR011109">
    <property type="entry name" value="DNA_bind_recombinase_dom"/>
</dbReference>
<dbReference type="EMBL" id="DWUX01000012">
    <property type="protein sequence ID" value="HJD38569.1"/>
    <property type="molecule type" value="Genomic_DNA"/>
</dbReference>
<proteinExistence type="predicted"/>
<dbReference type="PROSITE" id="PS51736">
    <property type="entry name" value="RECOMBINASES_3"/>
    <property type="match status" value="1"/>
</dbReference>
<dbReference type="Pfam" id="PF07508">
    <property type="entry name" value="Recombinase"/>
    <property type="match status" value="1"/>
</dbReference>
<accession>A0A9D2U444</accession>
<comment type="caution">
    <text evidence="4">The sequence shown here is derived from an EMBL/GenBank/DDBJ whole genome shotgun (WGS) entry which is preliminary data.</text>
</comment>
<feature type="coiled-coil region" evidence="1">
    <location>
        <begin position="414"/>
        <end position="441"/>
    </location>
</feature>
<dbReference type="SUPFAM" id="SSF53041">
    <property type="entry name" value="Resolvase-like"/>
    <property type="match status" value="1"/>
</dbReference>
<evidence type="ECO:0000313" key="4">
    <source>
        <dbReference type="EMBL" id="HJD38569.1"/>
    </source>
</evidence>
<reference evidence="4" key="1">
    <citation type="journal article" date="2021" name="PeerJ">
        <title>Extensive microbial diversity within the chicken gut microbiome revealed by metagenomics and culture.</title>
        <authorList>
            <person name="Gilroy R."/>
            <person name="Ravi A."/>
            <person name="Getino M."/>
            <person name="Pursley I."/>
            <person name="Horton D.L."/>
            <person name="Alikhan N.F."/>
            <person name="Baker D."/>
            <person name="Gharbi K."/>
            <person name="Hall N."/>
            <person name="Watson M."/>
            <person name="Adriaenssens E.M."/>
            <person name="Foster-Nyarko E."/>
            <person name="Jarju S."/>
            <person name="Secka A."/>
            <person name="Antonio M."/>
            <person name="Oren A."/>
            <person name="Chaudhuri R.R."/>
            <person name="La Ragione R."/>
            <person name="Hildebrand F."/>
            <person name="Pallen M.J."/>
        </authorList>
    </citation>
    <scope>NUCLEOTIDE SEQUENCE</scope>
    <source>
        <strain evidence="4">ChiW19-6364</strain>
    </source>
</reference>
<dbReference type="Gene3D" id="3.90.1750.20">
    <property type="entry name" value="Putative Large Serine Recombinase, Chain B, Domain 2"/>
    <property type="match status" value="1"/>
</dbReference>
<dbReference type="InterPro" id="IPR050639">
    <property type="entry name" value="SSR_resolvase"/>
</dbReference>
<gene>
    <name evidence="4" type="ORF">H9913_00950</name>
</gene>
<dbReference type="InterPro" id="IPR036162">
    <property type="entry name" value="Resolvase-like_N_sf"/>
</dbReference>
<dbReference type="PANTHER" id="PTHR30461">
    <property type="entry name" value="DNA-INVERTASE FROM LAMBDOID PROPHAGE"/>
    <property type="match status" value="1"/>
</dbReference>
<dbReference type="SMART" id="SM00857">
    <property type="entry name" value="Resolvase"/>
    <property type="match status" value="1"/>
</dbReference>
<dbReference type="Gene3D" id="3.40.50.1390">
    <property type="entry name" value="Resolvase, N-terminal catalytic domain"/>
    <property type="match status" value="1"/>
</dbReference>
<keyword evidence="1" id="KW-0175">Coiled coil</keyword>
<evidence type="ECO:0000313" key="5">
    <source>
        <dbReference type="Proteomes" id="UP000823850"/>
    </source>
</evidence>
<name>A0A9D2U444_9FIRM</name>
<sequence>MERYLMYLRKSRMDTDFDDVSVEETLNRHRRILESFCKERRLNVVETLEEVVSGESLSARPQMLRLLDLVNTGMYAGVVCVDIERLSRGSSLESGYIMQVLQTNNCKIITPSKIYDLQNESDEQFTDMKFMFSRYELKTITKRLVRGRNQSASEGKFLGSMAPYGYRSYKLPGTKGSSLQIELGEAEIVRLIFDMYGKQGIGYNTIAYQLNQMHIPSRTGTWGQTSIANILNNEVYLGMIRWRHEPTKRVVKDGMLVKKRVKSHDYELYEGLHDPIVTQEQWDAVRAKQRERGHVSVNTNRKLANPFASILYCEKCGALMKRNVPSKKQSTSPWYRCPTRGCNCRAIKCDFAEDAILDAMRSWLAEYTIRVKSDDLPQTDPIDTALSVVQGQLAQLRTQQDNICEYLEKGVYTVEMFTKRNETLMKELRKLQASEDDLLKQKESKSSTKSIEAEVIPTTQRILDSYPHLSVEEKNRLWKIVMKKITMYRTPEGDFTLHIYPKLPMGNTP</sequence>
<dbReference type="PROSITE" id="PS51737">
    <property type="entry name" value="RECOMBINASE_DNA_BIND"/>
    <property type="match status" value="1"/>
</dbReference>
<reference evidence="4" key="2">
    <citation type="submission" date="2021-04" db="EMBL/GenBank/DDBJ databases">
        <authorList>
            <person name="Gilroy R."/>
        </authorList>
    </citation>
    <scope>NUCLEOTIDE SEQUENCE</scope>
    <source>
        <strain evidence="4">ChiW19-6364</strain>
    </source>
</reference>
<dbReference type="InterPro" id="IPR038109">
    <property type="entry name" value="DNA_bind_recomb_sf"/>
</dbReference>
<organism evidence="4 5">
    <name type="scientific">Candidatus Blautia stercoripullorum</name>
    <dbReference type="NCBI Taxonomy" id="2838502"/>
    <lineage>
        <taxon>Bacteria</taxon>
        <taxon>Bacillati</taxon>
        <taxon>Bacillota</taxon>
        <taxon>Clostridia</taxon>
        <taxon>Lachnospirales</taxon>
        <taxon>Lachnospiraceae</taxon>
        <taxon>Blautia</taxon>
    </lineage>
</organism>
<dbReference type="AlphaFoldDB" id="A0A9D2U444"/>
<dbReference type="GO" id="GO:0003677">
    <property type="term" value="F:DNA binding"/>
    <property type="evidence" value="ECO:0007669"/>
    <property type="project" value="InterPro"/>
</dbReference>
<dbReference type="Pfam" id="PF13408">
    <property type="entry name" value="Zn_ribbon_recom"/>
    <property type="match status" value="1"/>
</dbReference>
<dbReference type="PANTHER" id="PTHR30461:SF23">
    <property type="entry name" value="DNA RECOMBINASE-RELATED"/>
    <property type="match status" value="1"/>
</dbReference>
<protein>
    <submittedName>
        <fullName evidence="4">Recombinase family protein</fullName>
    </submittedName>
</protein>
<dbReference type="Proteomes" id="UP000823850">
    <property type="component" value="Unassembled WGS sequence"/>
</dbReference>
<dbReference type="GO" id="GO:0000150">
    <property type="term" value="F:DNA strand exchange activity"/>
    <property type="evidence" value="ECO:0007669"/>
    <property type="project" value="InterPro"/>
</dbReference>
<evidence type="ECO:0000259" key="2">
    <source>
        <dbReference type="PROSITE" id="PS51736"/>
    </source>
</evidence>
<feature type="domain" description="Resolvase/invertase-type recombinase catalytic" evidence="2">
    <location>
        <begin position="3"/>
        <end position="155"/>
    </location>
</feature>
<dbReference type="CDD" id="cd00338">
    <property type="entry name" value="Ser_Recombinase"/>
    <property type="match status" value="1"/>
</dbReference>
<evidence type="ECO:0000256" key="1">
    <source>
        <dbReference type="SAM" id="Coils"/>
    </source>
</evidence>